<reference evidence="10 11" key="1">
    <citation type="journal article" date="2019" name="Environ. Microbiol.">
        <title>Species interactions and distinct microbial communities in high Arctic permafrost affected cryosols are associated with the CH4 and CO2 gas fluxes.</title>
        <authorList>
            <person name="Altshuler I."/>
            <person name="Hamel J."/>
            <person name="Turney S."/>
            <person name="Magnuson E."/>
            <person name="Levesque R."/>
            <person name="Greer C."/>
            <person name="Whyte L.G."/>
        </authorList>
    </citation>
    <scope>NUCLEOTIDE SEQUENCE [LARGE SCALE GENOMIC DNA]</scope>
    <source>
        <strain evidence="10 11">E4</strain>
    </source>
</reference>
<comment type="similarity">
    <text evidence="1">In the C-terminal section; belongs to the transposase 35 family.</text>
</comment>
<name>A0A502GDP6_9GAMM</name>
<gene>
    <name evidence="10" type="ORF">EAH77_15825</name>
</gene>
<keyword evidence="5" id="KW-0238">DNA-binding</keyword>
<organism evidence="10 11">
    <name type="scientific">Ewingella americana</name>
    <dbReference type="NCBI Taxonomy" id="41202"/>
    <lineage>
        <taxon>Bacteria</taxon>
        <taxon>Pseudomonadati</taxon>
        <taxon>Pseudomonadota</taxon>
        <taxon>Gammaproteobacteria</taxon>
        <taxon>Enterobacterales</taxon>
        <taxon>Yersiniaceae</taxon>
        <taxon>Ewingella</taxon>
    </lineage>
</organism>
<evidence type="ECO:0000313" key="11">
    <source>
        <dbReference type="Proteomes" id="UP000317663"/>
    </source>
</evidence>
<dbReference type="InterPro" id="IPR001959">
    <property type="entry name" value="Transposase"/>
</dbReference>
<dbReference type="Pfam" id="PF07282">
    <property type="entry name" value="Cas12f1-like_TNB"/>
    <property type="match status" value="1"/>
</dbReference>
<evidence type="ECO:0000259" key="7">
    <source>
        <dbReference type="Pfam" id="PF01385"/>
    </source>
</evidence>
<dbReference type="InterPro" id="IPR021027">
    <property type="entry name" value="Transposase_put_HTH"/>
</dbReference>
<dbReference type="GO" id="GO:0046872">
    <property type="term" value="F:metal ion binding"/>
    <property type="evidence" value="ECO:0007669"/>
    <property type="project" value="UniProtKB-KW"/>
</dbReference>
<feature type="domain" description="Cas12f1-like TNB" evidence="8">
    <location>
        <begin position="308"/>
        <end position="374"/>
    </location>
</feature>
<keyword evidence="3" id="KW-0479">Metal-binding</keyword>
<evidence type="ECO:0000256" key="6">
    <source>
        <dbReference type="ARBA" id="ARBA00023172"/>
    </source>
</evidence>
<dbReference type="GO" id="GO:0032196">
    <property type="term" value="P:transposition"/>
    <property type="evidence" value="ECO:0007669"/>
    <property type="project" value="UniProtKB-KW"/>
</dbReference>
<evidence type="ECO:0000256" key="4">
    <source>
        <dbReference type="ARBA" id="ARBA00022833"/>
    </source>
</evidence>
<accession>A0A502GDP6</accession>
<dbReference type="RefSeq" id="WP_140473763.1">
    <property type="nucleotide sequence ID" value="NZ_RCZD01000008.1"/>
</dbReference>
<keyword evidence="4" id="KW-0862">Zinc</keyword>
<dbReference type="NCBIfam" id="NF040570">
    <property type="entry name" value="guided_TnpB"/>
    <property type="match status" value="1"/>
</dbReference>
<evidence type="ECO:0000256" key="3">
    <source>
        <dbReference type="ARBA" id="ARBA00022723"/>
    </source>
</evidence>
<evidence type="ECO:0000259" key="8">
    <source>
        <dbReference type="Pfam" id="PF07282"/>
    </source>
</evidence>
<feature type="domain" description="Transposase putative helix-turn-helix" evidence="9">
    <location>
        <begin position="1"/>
        <end position="42"/>
    </location>
</feature>
<dbReference type="GO" id="GO:0003677">
    <property type="term" value="F:DNA binding"/>
    <property type="evidence" value="ECO:0007669"/>
    <property type="project" value="UniProtKB-KW"/>
</dbReference>
<evidence type="ECO:0000256" key="1">
    <source>
        <dbReference type="ARBA" id="ARBA00008761"/>
    </source>
</evidence>
<sequence length="398" mass="46612">MNKTYRYKLFPRKDQLEKLSQAAGCCRFVYNEALAYRKEQYDLGTNISGFDLIKRLPQLKVVHPWLSEAPATSLQKSVADLDIAYRHFFRRVKQRQTPGFPKFKSKHDQKQSFNLKWDNISSSSATYFGCIWRNKQSNWIRLAKMGWFRLEMHRDLPENAIIKSATVKRDIDGWYISFLLELPELESQPCFEDAVKNSIGIDFGLKSFLTLSNGDEIKSPRHYHKAEKKLKRYQRSMSRKTKGSKNRLKAKQRVAKLHLKIRNQRKDYLRKLAFNLANSYSLITIEDLTIQNMSKNHCLAKSIMTSGWAMFAEFLAEKCLEADSHLIKADRWFASSKIIFDTGEYLPLLQLKHRWLIDCNGAKIHRDINAARNLNYWGQHLISTGEKLSTQAYLKLYH</sequence>
<dbReference type="InterPro" id="IPR010095">
    <property type="entry name" value="Cas12f1-like_TNB"/>
</dbReference>
<dbReference type="Pfam" id="PF12323">
    <property type="entry name" value="HTH_OrfB_IS605"/>
    <property type="match status" value="1"/>
</dbReference>
<feature type="domain" description="Probable transposase IS891/IS1136/IS1341" evidence="7">
    <location>
        <begin position="195"/>
        <end position="296"/>
    </location>
</feature>
<dbReference type="GO" id="GO:0006310">
    <property type="term" value="P:DNA recombination"/>
    <property type="evidence" value="ECO:0007669"/>
    <property type="project" value="UniProtKB-KW"/>
</dbReference>
<evidence type="ECO:0000256" key="5">
    <source>
        <dbReference type="ARBA" id="ARBA00023125"/>
    </source>
</evidence>
<keyword evidence="6" id="KW-0233">DNA recombination</keyword>
<comment type="caution">
    <text evidence="10">The sequence shown here is derived from an EMBL/GenBank/DDBJ whole genome shotgun (WGS) entry which is preliminary data.</text>
</comment>
<dbReference type="AlphaFoldDB" id="A0A502GDP6"/>
<protein>
    <submittedName>
        <fullName evidence="10">Transposase</fullName>
    </submittedName>
</protein>
<evidence type="ECO:0000259" key="9">
    <source>
        <dbReference type="Pfam" id="PF12323"/>
    </source>
</evidence>
<dbReference type="EMBL" id="RCZD01000008">
    <property type="protein sequence ID" value="TPG60035.1"/>
    <property type="molecule type" value="Genomic_DNA"/>
</dbReference>
<dbReference type="Pfam" id="PF01385">
    <property type="entry name" value="OrfB_IS605"/>
    <property type="match status" value="1"/>
</dbReference>
<dbReference type="OrthoDB" id="5915636at2"/>
<evidence type="ECO:0000313" key="10">
    <source>
        <dbReference type="EMBL" id="TPG60035.1"/>
    </source>
</evidence>
<keyword evidence="11" id="KW-1185">Reference proteome</keyword>
<proteinExistence type="inferred from homology"/>
<keyword evidence="2" id="KW-0815">Transposition</keyword>
<dbReference type="Proteomes" id="UP000317663">
    <property type="component" value="Unassembled WGS sequence"/>
</dbReference>
<evidence type="ECO:0000256" key="2">
    <source>
        <dbReference type="ARBA" id="ARBA00022578"/>
    </source>
</evidence>